<gene>
    <name evidence="1" type="ORF">GSTENG00038674001</name>
</gene>
<proteinExistence type="predicted"/>
<organism evidence="1">
    <name type="scientific">Tetraodon nigroviridis</name>
    <name type="common">Spotted green pufferfish</name>
    <name type="synonym">Chelonodon nigroviridis</name>
    <dbReference type="NCBI Taxonomy" id="99883"/>
    <lineage>
        <taxon>Eukaryota</taxon>
        <taxon>Metazoa</taxon>
        <taxon>Chordata</taxon>
        <taxon>Craniata</taxon>
        <taxon>Vertebrata</taxon>
        <taxon>Euteleostomi</taxon>
        <taxon>Actinopterygii</taxon>
        <taxon>Neopterygii</taxon>
        <taxon>Teleostei</taxon>
        <taxon>Neoteleostei</taxon>
        <taxon>Acanthomorphata</taxon>
        <taxon>Eupercaria</taxon>
        <taxon>Tetraodontiformes</taxon>
        <taxon>Tetradontoidea</taxon>
        <taxon>Tetraodontidae</taxon>
        <taxon>Tetraodon</taxon>
    </lineage>
</organism>
<dbReference type="AlphaFoldDB" id="Q4RBC1"/>
<reference evidence="1" key="2">
    <citation type="submission" date="2004-02" db="EMBL/GenBank/DDBJ databases">
        <authorList>
            <consortium name="Genoscope"/>
            <consortium name="Whitehead Institute Centre for Genome Research"/>
        </authorList>
    </citation>
    <scope>NUCLEOTIDE SEQUENCE</scope>
</reference>
<dbReference type="EMBL" id="CAAE01021715">
    <property type="protein sequence ID" value="CAG14312.1"/>
    <property type="molecule type" value="Genomic_DNA"/>
</dbReference>
<feature type="non-terminal residue" evidence="1">
    <location>
        <position position="32"/>
    </location>
</feature>
<dbReference type="OrthoDB" id="8960643at2759"/>
<sequence length="32" mass="3758">LAVLQDRNRPFDAFNLHSLESSLMDMIRTDHD</sequence>
<reference evidence="1" key="1">
    <citation type="journal article" date="2004" name="Nature">
        <title>Genome duplication in the teleost fish Tetraodon nigroviridis reveals the early vertebrate proto-karyotype.</title>
        <authorList>
            <person name="Jaillon O."/>
            <person name="Aury J.-M."/>
            <person name="Brunet F."/>
            <person name="Petit J.-L."/>
            <person name="Stange-Thomann N."/>
            <person name="Mauceli E."/>
            <person name="Bouneau L."/>
            <person name="Fischer C."/>
            <person name="Ozouf-Costaz C."/>
            <person name="Bernot A."/>
            <person name="Nicaud S."/>
            <person name="Jaffe D."/>
            <person name="Fisher S."/>
            <person name="Lutfalla G."/>
            <person name="Dossat C."/>
            <person name="Segurens B."/>
            <person name="Dasilva C."/>
            <person name="Salanoubat M."/>
            <person name="Levy M."/>
            <person name="Boudet N."/>
            <person name="Castellano S."/>
            <person name="Anthouard V."/>
            <person name="Jubin C."/>
            <person name="Castelli V."/>
            <person name="Katinka M."/>
            <person name="Vacherie B."/>
            <person name="Biemont C."/>
            <person name="Skalli Z."/>
            <person name="Cattolico L."/>
            <person name="Poulain J."/>
            <person name="De Berardinis V."/>
            <person name="Cruaud C."/>
            <person name="Duprat S."/>
            <person name="Brottier P."/>
            <person name="Coutanceau J.-P."/>
            <person name="Gouzy J."/>
            <person name="Parra G."/>
            <person name="Lardier G."/>
            <person name="Chapple C."/>
            <person name="McKernan K.J."/>
            <person name="McEwan P."/>
            <person name="Bosak S."/>
            <person name="Kellis M."/>
            <person name="Volff J.-N."/>
            <person name="Guigo R."/>
            <person name="Zody M.C."/>
            <person name="Mesirov J."/>
            <person name="Lindblad-Toh K."/>
            <person name="Birren B."/>
            <person name="Nusbaum C."/>
            <person name="Kahn D."/>
            <person name="Robinson-Rechavi M."/>
            <person name="Laudet V."/>
            <person name="Schachter V."/>
            <person name="Quetier F."/>
            <person name="Saurin W."/>
            <person name="Scarpelli C."/>
            <person name="Wincker P."/>
            <person name="Lander E.S."/>
            <person name="Weissenbach J."/>
            <person name="Roest Crollius H."/>
        </authorList>
    </citation>
    <scope>NUCLEOTIDE SEQUENCE [LARGE SCALE GENOMIC DNA]</scope>
</reference>
<feature type="non-terminal residue" evidence="1">
    <location>
        <position position="1"/>
    </location>
</feature>
<protein>
    <submittedName>
        <fullName evidence="1">(spotted green pufferfish) hypothetical protein</fullName>
    </submittedName>
</protein>
<name>Q4RBC1_TETNG</name>
<evidence type="ECO:0000313" key="1">
    <source>
        <dbReference type="EMBL" id="CAG14312.1"/>
    </source>
</evidence>
<dbReference type="KEGG" id="tng:GSTEN00038674G001"/>
<accession>Q4RBC1</accession>
<comment type="caution">
    <text evidence="1">The sequence shown here is derived from an EMBL/GenBank/DDBJ whole genome shotgun (WGS) entry which is preliminary data.</text>
</comment>